<reference evidence="3" key="1">
    <citation type="journal article" date="2019" name="Int. J. Syst. Evol. Microbiol.">
        <title>The Global Catalogue of Microorganisms (GCM) 10K type strain sequencing project: providing services to taxonomists for standard genome sequencing and annotation.</title>
        <authorList>
            <consortium name="The Broad Institute Genomics Platform"/>
            <consortium name="The Broad Institute Genome Sequencing Center for Infectious Disease"/>
            <person name="Wu L."/>
            <person name="Ma J."/>
        </authorList>
    </citation>
    <scope>NUCLEOTIDE SEQUENCE [LARGE SCALE GENOMIC DNA]</scope>
    <source>
        <strain evidence="3">CGMCC 1.16455</strain>
    </source>
</reference>
<sequence>MSPTPDLAALYPPFGLRLRAGDLTLRMMRDDDLPEYAELLRRPIFADPDSPEVFPWYRTDPDTRVRQALRFNWRLRAGVSPEEWELPLGIWAGDRMIGCQDIRAARFAERRTVSTGSWLTLDAHGKGYGKLMRQAMLVFAFDHLGAQRAESSAALGNAPSFAVSHACGYVDNGTTMGPQPGPGIVEQRFLLIPDRFVRPAVPVEVEGVTDALRELLGA</sequence>
<dbReference type="PANTHER" id="PTHR43441">
    <property type="entry name" value="RIBOSOMAL-PROTEIN-SERINE ACETYLTRANSFERASE"/>
    <property type="match status" value="1"/>
</dbReference>
<dbReference type="Proteomes" id="UP001595937">
    <property type="component" value="Unassembled WGS sequence"/>
</dbReference>
<accession>A0ABW0FDY9</accession>
<dbReference type="PANTHER" id="PTHR43441:SF11">
    <property type="entry name" value="RIBOSOMAL-PROTEIN-SERINE ACETYLTRANSFERASE"/>
    <property type="match status" value="1"/>
</dbReference>
<evidence type="ECO:0000313" key="2">
    <source>
        <dbReference type="EMBL" id="MFC5297258.1"/>
    </source>
</evidence>
<organism evidence="2 3">
    <name type="scientific">Brachybacterium tyrofermentans</name>
    <dbReference type="NCBI Taxonomy" id="47848"/>
    <lineage>
        <taxon>Bacteria</taxon>
        <taxon>Bacillati</taxon>
        <taxon>Actinomycetota</taxon>
        <taxon>Actinomycetes</taxon>
        <taxon>Micrococcales</taxon>
        <taxon>Dermabacteraceae</taxon>
        <taxon>Brachybacterium</taxon>
    </lineage>
</organism>
<protein>
    <submittedName>
        <fullName evidence="2">GNAT family N-acetyltransferase</fullName>
        <ecNumber evidence="2">2.3.-.-</ecNumber>
    </submittedName>
</protein>
<dbReference type="SUPFAM" id="SSF55729">
    <property type="entry name" value="Acyl-CoA N-acyltransferases (Nat)"/>
    <property type="match status" value="1"/>
</dbReference>
<feature type="domain" description="N-acetyltransferase" evidence="1">
    <location>
        <begin position="23"/>
        <end position="191"/>
    </location>
</feature>
<evidence type="ECO:0000313" key="3">
    <source>
        <dbReference type="Proteomes" id="UP001595937"/>
    </source>
</evidence>
<dbReference type="Pfam" id="PF13302">
    <property type="entry name" value="Acetyltransf_3"/>
    <property type="match status" value="1"/>
</dbReference>
<comment type="caution">
    <text evidence="2">The sequence shown here is derived from an EMBL/GenBank/DDBJ whole genome shotgun (WGS) entry which is preliminary data.</text>
</comment>
<dbReference type="GO" id="GO:0016746">
    <property type="term" value="F:acyltransferase activity"/>
    <property type="evidence" value="ECO:0007669"/>
    <property type="project" value="UniProtKB-KW"/>
</dbReference>
<name>A0ABW0FDY9_9MICO</name>
<dbReference type="PROSITE" id="PS51186">
    <property type="entry name" value="GNAT"/>
    <property type="match status" value="1"/>
</dbReference>
<evidence type="ECO:0000259" key="1">
    <source>
        <dbReference type="PROSITE" id="PS51186"/>
    </source>
</evidence>
<dbReference type="EC" id="2.3.-.-" evidence="2"/>
<dbReference type="InterPro" id="IPR000182">
    <property type="entry name" value="GNAT_dom"/>
</dbReference>
<keyword evidence="3" id="KW-1185">Reference proteome</keyword>
<keyword evidence="2" id="KW-0012">Acyltransferase</keyword>
<gene>
    <name evidence="2" type="ORF">ACFPK8_07010</name>
</gene>
<dbReference type="InterPro" id="IPR016181">
    <property type="entry name" value="Acyl_CoA_acyltransferase"/>
</dbReference>
<proteinExistence type="predicted"/>
<dbReference type="EMBL" id="JBHSLN010000020">
    <property type="protein sequence ID" value="MFC5297258.1"/>
    <property type="molecule type" value="Genomic_DNA"/>
</dbReference>
<keyword evidence="2" id="KW-0808">Transferase</keyword>
<dbReference type="InterPro" id="IPR051908">
    <property type="entry name" value="Ribosomal_N-acetyltransferase"/>
</dbReference>
<dbReference type="GeneID" id="303297578"/>
<dbReference type="Gene3D" id="3.40.630.30">
    <property type="match status" value="1"/>
</dbReference>
<dbReference type="RefSeq" id="WP_343924315.1">
    <property type="nucleotide sequence ID" value="NZ_BAAAIR010000038.1"/>
</dbReference>